<keyword evidence="2" id="KW-1185">Reference proteome</keyword>
<name>A0ACB7J2H3_PLECO</name>
<reference evidence="1 2" key="1">
    <citation type="journal article" date="2021" name="Appl. Environ. Microbiol.">
        <title>Genetic linkage and physical mapping for an oyster mushroom Pleurotus cornucopiae and QTL analysis for the trait cap color.</title>
        <authorList>
            <person name="Zhang Y."/>
            <person name="Gao W."/>
            <person name="Sonnenberg A."/>
            <person name="Chen Q."/>
            <person name="Zhang J."/>
            <person name="Huang C."/>
        </authorList>
    </citation>
    <scope>NUCLEOTIDE SEQUENCE [LARGE SCALE GENOMIC DNA]</scope>
    <source>
        <strain evidence="1">CCMSSC00406</strain>
    </source>
</reference>
<comment type="caution">
    <text evidence="1">The sequence shown here is derived from an EMBL/GenBank/DDBJ whole genome shotgun (WGS) entry which is preliminary data.</text>
</comment>
<sequence>MSQNSAVPSPSHGEAIQPVSKARPKTPPNKAPEIDLDILHTPTVRRVANYNDFAMIKVDIGKLRNALVQETRGHYIGGVDPHIFVQNFMQWNSDTDDAFKAEKPSKARVARLTGMATKSESVMNTDWQLAFSRWPPVRGRKTVQRLDFEDTHNYRDADSLLGPDNCNYFREKPIVPRRVPRKVDFANMQSFAEHKAKEIMDAFVDAGGVEYDGQAYYVMAGYSKPEESVEEDNLEDEYKGAPAVGESYIAESSAADVDTEEAEAHPDVEDDGEPTPSKDYPFENDTKQGRSTRGQIASYAGVMMAMQFRTHLFSVLVCGKYARFIRWDRSSAIVTRRFDYTTHPLILFDFYKRFAQLTDVQRGLYPNISHLDKKNGIKALNILKRFTTSYFTGERPDPYKKDLDPKKLPLLRMEFKNQVYVVPAPHFDGAMYSPFGRCTRNRAVVHLLLGEVHYFKDYWREDSPCTKKESDIYGMLKSGGVTFVADMYLGGDLMTGDTATAKTVTTIGHEHISEPWVQDPNKLAIRELTAHFILLSTIGRDLATFSTARQLVTCIADAMDAHQQAYRLGILHRDISAGNILMSLKPEDRHGILVDWDHCILLNSDTKDRTGTRVHRTGTWQFMSAHLTLYPETASHTVIDDRESALHVLTYMALKHLRHDLPEQRLRGTLSIFDDYIAQEGKPDMGLASKQTMIERGGPPKVKFAEPIRAMKHLIKELSEFFAPRYNEDYLSDDDDDDGRSREELARRQEAKVEYLKRLEKLQDPESDMVYATLRKYAAKLTEPPQDITQWVDNLKPQNASKHTLEGREMSIRQKKMLGLDGLMKFSVTSYHSK</sequence>
<evidence type="ECO:0000313" key="2">
    <source>
        <dbReference type="Proteomes" id="UP000824881"/>
    </source>
</evidence>
<evidence type="ECO:0000313" key="1">
    <source>
        <dbReference type="EMBL" id="KAG9223401.1"/>
    </source>
</evidence>
<gene>
    <name evidence="1" type="ORF">CCMSSC00406_0007588</name>
</gene>
<dbReference type="Proteomes" id="UP000824881">
    <property type="component" value="Unassembled WGS sequence"/>
</dbReference>
<accession>A0ACB7J2H3</accession>
<organism evidence="1 2">
    <name type="scientific">Pleurotus cornucopiae</name>
    <name type="common">Cornucopia mushroom</name>
    <dbReference type="NCBI Taxonomy" id="5321"/>
    <lineage>
        <taxon>Eukaryota</taxon>
        <taxon>Fungi</taxon>
        <taxon>Dikarya</taxon>
        <taxon>Basidiomycota</taxon>
        <taxon>Agaricomycotina</taxon>
        <taxon>Agaricomycetes</taxon>
        <taxon>Agaricomycetidae</taxon>
        <taxon>Agaricales</taxon>
        <taxon>Pleurotineae</taxon>
        <taxon>Pleurotaceae</taxon>
        <taxon>Pleurotus</taxon>
    </lineage>
</organism>
<proteinExistence type="predicted"/>
<dbReference type="EMBL" id="WQMT02000005">
    <property type="protein sequence ID" value="KAG9223401.1"/>
    <property type="molecule type" value="Genomic_DNA"/>
</dbReference>
<protein>
    <submittedName>
        <fullName evidence="1">Uncharacterized protein</fullName>
    </submittedName>
</protein>